<dbReference type="InterPro" id="IPR011650">
    <property type="entry name" value="Peptidase_M20_dimer"/>
</dbReference>
<protein>
    <submittedName>
        <fullName evidence="10">Succinyl-diaminopimelate desuccinylase</fullName>
    </submittedName>
</protein>
<dbReference type="GO" id="GO:0016805">
    <property type="term" value="F:dipeptidase activity"/>
    <property type="evidence" value="ECO:0007669"/>
    <property type="project" value="UniProtKB-KW"/>
</dbReference>
<dbReference type="GO" id="GO:0006508">
    <property type="term" value="P:proteolysis"/>
    <property type="evidence" value="ECO:0007669"/>
    <property type="project" value="UniProtKB-KW"/>
</dbReference>
<dbReference type="InterPro" id="IPR001261">
    <property type="entry name" value="ArgE/DapE_CS"/>
</dbReference>
<dbReference type="Pfam" id="PF07687">
    <property type="entry name" value="M20_dimer"/>
    <property type="match status" value="1"/>
</dbReference>
<dbReference type="OrthoDB" id="9761532at2"/>
<dbReference type="EMBL" id="FOSB01000001">
    <property type="protein sequence ID" value="SFJ10344.1"/>
    <property type="molecule type" value="Genomic_DNA"/>
</dbReference>
<evidence type="ECO:0000256" key="6">
    <source>
        <dbReference type="ARBA" id="ARBA00022833"/>
    </source>
</evidence>
<accession>A0A1I3NM09</accession>
<proteinExistence type="inferred from homology"/>
<keyword evidence="5" id="KW-0378">Hydrolase</keyword>
<evidence type="ECO:0000256" key="1">
    <source>
        <dbReference type="ARBA" id="ARBA00001947"/>
    </source>
</evidence>
<evidence type="ECO:0000256" key="2">
    <source>
        <dbReference type="ARBA" id="ARBA00006247"/>
    </source>
</evidence>
<comment type="cofactor">
    <cofactor evidence="1">
        <name>Zn(2+)</name>
        <dbReference type="ChEBI" id="CHEBI:29105"/>
    </cofactor>
</comment>
<evidence type="ECO:0000256" key="8">
    <source>
        <dbReference type="ARBA" id="ARBA00023049"/>
    </source>
</evidence>
<evidence type="ECO:0000313" key="11">
    <source>
        <dbReference type="Proteomes" id="UP000183557"/>
    </source>
</evidence>
<keyword evidence="3" id="KW-0645">Protease</keyword>
<sequence>MDFMSLSRIYEGEFLDKVSQLLRIPSVYEEDATFPYGKPVGEALEKMLDIAHQDGFHIKNVDGHGGHIEFGHGNDLIGILGHLDVVPAGSGWSMPPFEPTVRDGKLYARGAQDDKGPVMAAYIAMKLLKDQGFKPKKKIRLILGTDEERDWKGIEYYFKHEQMPSVGFTPDASFPVIHAEKGLLDSYITYPSPQGTGEVDILEVRGGDRLNMVPDQAVARVKTERNITSNFEKYSKDFGVDGSIEQQGSEYTITVKGKAVHASKPEGGINAITILLGFLQELPLAESPKIFTREIYKAFDTTDGEGLGVKQSDEASGSLTCNLGFIEWKDDTCKIGFNLRYPVTGEYDSILQVLRSFAKRKEGKLKVYDHLPAIHLEKNHPFVSTLLSVYNRVTGKESSAQSMGGATYARSLDAGVAFGALFPDSPDTAHQSDEHVRISDMVKAIEIYAESIYELTK</sequence>
<dbReference type="PANTHER" id="PTHR43808:SF31">
    <property type="entry name" value="N-ACETYL-L-CITRULLINE DEACETYLASE"/>
    <property type="match status" value="1"/>
</dbReference>
<evidence type="ECO:0000256" key="4">
    <source>
        <dbReference type="ARBA" id="ARBA00022723"/>
    </source>
</evidence>
<keyword evidence="8" id="KW-0482">Metalloprotease</keyword>
<dbReference type="GO" id="GO:0008237">
    <property type="term" value="F:metallopeptidase activity"/>
    <property type="evidence" value="ECO:0007669"/>
    <property type="project" value="UniProtKB-KW"/>
</dbReference>
<dbReference type="NCBIfam" id="TIGR01887">
    <property type="entry name" value="dipeptidaselike"/>
    <property type="match status" value="1"/>
</dbReference>
<evidence type="ECO:0000256" key="5">
    <source>
        <dbReference type="ARBA" id="ARBA00022801"/>
    </source>
</evidence>
<dbReference type="CDD" id="cd03888">
    <property type="entry name" value="M20_PepV"/>
    <property type="match status" value="1"/>
</dbReference>
<evidence type="ECO:0000256" key="3">
    <source>
        <dbReference type="ARBA" id="ARBA00022670"/>
    </source>
</evidence>
<feature type="domain" description="Peptidase M20 dimerisation" evidence="9">
    <location>
        <begin position="250"/>
        <end position="326"/>
    </location>
</feature>
<gene>
    <name evidence="10" type="ORF">SAMN04487936_1019</name>
</gene>
<organism evidence="10 11">
    <name type="scientific">Halobacillus dabanensis</name>
    <dbReference type="NCBI Taxonomy" id="240302"/>
    <lineage>
        <taxon>Bacteria</taxon>
        <taxon>Bacillati</taxon>
        <taxon>Bacillota</taxon>
        <taxon>Bacilli</taxon>
        <taxon>Bacillales</taxon>
        <taxon>Bacillaceae</taxon>
        <taxon>Halobacillus</taxon>
    </lineage>
</organism>
<keyword evidence="6" id="KW-0862">Zinc</keyword>
<dbReference type="PANTHER" id="PTHR43808">
    <property type="entry name" value="ACETYLORNITHINE DEACETYLASE"/>
    <property type="match status" value="1"/>
</dbReference>
<dbReference type="GO" id="GO:0008777">
    <property type="term" value="F:acetylornithine deacetylase activity"/>
    <property type="evidence" value="ECO:0007669"/>
    <property type="project" value="TreeGrafter"/>
</dbReference>
<comment type="similarity">
    <text evidence="2">Belongs to the peptidase M20A family.</text>
</comment>
<dbReference type="InterPro" id="IPR010964">
    <property type="entry name" value="M20A_pepV-rel"/>
</dbReference>
<dbReference type="InterPro" id="IPR050072">
    <property type="entry name" value="Peptidase_M20A"/>
</dbReference>
<dbReference type="Proteomes" id="UP000183557">
    <property type="component" value="Unassembled WGS sequence"/>
</dbReference>
<keyword evidence="4" id="KW-0479">Metal-binding</keyword>
<name>A0A1I3NM09_HALDA</name>
<dbReference type="InterPro" id="IPR036264">
    <property type="entry name" value="Bact_exopeptidase_dim_dom"/>
</dbReference>
<dbReference type="InterPro" id="IPR002933">
    <property type="entry name" value="Peptidase_M20"/>
</dbReference>
<evidence type="ECO:0000256" key="7">
    <source>
        <dbReference type="ARBA" id="ARBA00022997"/>
    </source>
</evidence>
<reference evidence="11" key="1">
    <citation type="submission" date="2016-10" db="EMBL/GenBank/DDBJ databases">
        <authorList>
            <person name="Varghese N."/>
            <person name="Submissions S."/>
        </authorList>
    </citation>
    <scope>NUCLEOTIDE SEQUENCE [LARGE SCALE GENOMIC DNA]</scope>
    <source>
        <strain evidence="11">CGMCC 1.3704</strain>
    </source>
</reference>
<dbReference type="SUPFAM" id="SSF55031">
    <property type="entry name" value="Bacterial exopeptidase dimerisation domain"/>
    <property type="match status" value="1"/>
</dbReference>
<keyword evidence="7" id="KW-0224">Dipeptidase</keyword>
<dbReference type="SUPFAM" id="SSF53187">
    <property type="entry name" value="Zn-dependent exopeptidases"/>
    <property type="match status" value="1"/>
</dbReference>
<dbReference type="Pfam" id="PF01546">
    <property type="entry name" value="Peptidase_M20"/>
    <property type="match status" value="1"/>
</dbReference>
<dbReference type="AlphaFoldDB" id="A0A1I3NM09"/>
<keyword evidence="11" id="KW-1185">Reference proteome</keyword>
<evidence type="ECO:0000313" key="10">
    <source>
        <dbReference type="EMBL" id="SFJ10344.1"/>
    </source>
</evidence>
<dbReference type="PROSITE" id="PS00758">
    <property type="entry name" value="ARGE_DAPE_CPG2_1"/>
    <property type="match status" value="1"/>
</dbReference>
<dbReference type="RefSeq" id="WP_083412457.1">
    <property type="nucleotide sequence ID" value="NZ_FOSB01000001.1"/>
</dbReference>
<dbReference type="Gene3D" id="3.40.630.10">
    <property type="entry name" value="Zn peptidases"/>
    <property type="match status" value="1"/>
</dbReference>
<dbReference type="GO" id="GO:0006526">
    <property type="term" value="P:L-arginine biosynthetic process"/>
    <property type="evidence" value="ECO:0007669"/>
    <property type="project" value="TreeGrafter"/>
</dbReference>
<dbReference type="NCBIfam" id="NF005591">
    <property type="entry name" value="PRK07318.1"/>
    <property type="match status" value="1"/>
</dbReference>
<dbReference type="Gene3D" id="3.30.70.360">
    <property type="match status" value="2"/>
</dbReference>
<dbReference type="GO" id="GO:0008270">
    <property type="term" value="F:zinc ion binding"/>
    <property type="evidence" value="ECO:0007669"/>
    <property type="project" value="InterPro"/>
</dbReference>
<evidence type="ECO:0000259" key="9">
    <source>
        <dbReference type="Pfam" id="PF07687"/>
    </source>
</evidence>